<reference evidence="1 2" key="1">
    <citation type="submission" date="2017-10" db="EMBL/GenBank/DDBJ databases">
        <authorList>
            <person name="Sulaiman A."/>
            <person name="Sivoravong A."/>
            <person name="Swapan B."/>
            <person name="Layton S.R."/>
            <person name="Kim T."/>
            <person name="Hughes L.E."/>
            <person name="Garlena R.A."/>
            <person name="Russell D.A."/>
            <person name="Pope W.H."/>
            <person name="Jacobs-Sera D."/>
            <person name="Hendrix R.W."/>
            <person name="Hatfull G.F."/>
        </authorList>
    </citation>
    <scope>NUCLEOTIDE SEQUENCE [LARGE SCALE GENOMIC DNA]</scope>
</reference>
<name>A0A2H4PGF1_9CAUD</name>
<accession>A0A2H4PGF1</accession>
<gene>
    <name evidence="1" type="ORF">SEA_ALSABER_39</name>
</gene>
<sequence>MIGSMGGDATQAELDQLADEVEAFAHYIEDPECELDVILAIEEFYDVEV</sequence>
<evidence type="ECO:0000313" key="1">
    <source>
        <dbReference type="EMBL" id="ATW61314.1"/>
    </source>
</evidence>
<keyword evidence="2" id="KW-1185">Reference proteome</keyword>
<dbReference type="Pfam" id="PF23852">
    <property type="entry name" value="DUF7215"/>
    <property type="match status" value="1"/>
</dbReference>
<dbReference type="InterPro" id="IPR055639">
    <property type="entry name" value="DUF7215"/>
</dbReference>
<proteinExistence type="predicted"/>
<evidence type="ECO:0000313" key="2">
    <source>
        <dbReference type="Proteomes" id="UP000240486"/>
    </source>
</evidence>
<organism evidence="1 2">
    <name type="scientific">Streptomyces phage Alsaber</name>
    <dbReference type="NCBI Taxonomy" id="2053672"/>
    <lineage>
        <taxon>Viruses</taxon>
        <taxon>Duplodnaviria</taxon>
        <taxon>Heunggongvirae</taxon>
        <taxon>Uroviricota</taxon>
        <taxon>Caudoviricetes</taxon>
        <taxon>Arquatrovirinae</taxon>
        <taxon>Camvirus</taxon>
        <taxon>Camvirus alsaber</taxon>
    </lineage>
</organism>
<dbReference type="Proteomes" id="UP000240486">
    <property type="component" value="Segment"/>
</dbReference>
<dbReference type="EMBL" id="MG298964">
    <property type="protein sequence ID" value="ATW61314.1"/>
    <property type="molecule type" value="Genomic_DNA"/>
</dbReference>
<protein>
    <submittedName>
        <fullName evidence="1">Uncharacterized protein</fullName>
    </submittedName>
</protein>